<proteinExistence type="predicted"/>
<dbReference type="Proteomes" id="UP000643279">
    <property type="component" value="Unassembled WGS sequence"/>
</dbReference>
<keyword evidence="4" id="KW-1185">Reference proteome</keyword>
<feature type="transmembrane region" description="Helical" evidence="2">
    <location>
        <begin position="58"/>
        <end position="75"/>
    </location>
</feature>
<feature type="region of interest" description="Disordered" evidence="1">
    <location>
        <begin position="88"/>
        <end position="137"/>
    </location>
</feature>
<name>A0ABQ2ASS4_9MICC</name>
<feature type="compositionally biased region" description="Low complexity" evidence="1">
    <location>
        <begin position="120"/>
        <end position="137"/>
    </location>
</feature>
<comment type="caution">
    <text evidence="3">The sequence shown here is derived from an EMBL/GenBank/DDBJ whole genome shotgun (WGS) entry which is preliminary data.</text>
</comment>
<feature type="compositionally biased region" description="Gly residues" evidence="1">
    <location>
        <begin position="93"/>
        <end position="108"/>
    </location>
</feature>
<feature type="region of interest" description="Disordered" evidence="1">
    <location>
        <begin position="1"/>
        <end position="51"/>
    </location>
</feature>
<gene>
    <name evidence="3" type="ORF">GCM10007170_20790</name>
</gene>
<dbReference type="RefSeq" id="WP_188571522.1">
    <property type="nucleotide sequence ID" value="NZ_BMFW01000007.1"/>
</dbReference>
<keyword evidence="2" id="KW-1133">Transmembrane helix</keyword>
<organism evidence="3 4">
    <name type="scientific">Arthrobacter liuii</name>
    <dbReference type="NCBI Taxonomy" id="1476996"/>
    <lineage>
        <taxon>Bacteria</taxon>
        <taxon>Bacillati</taxon>
        <taxon>Actinomycetota</taxon>
        <taxon>Actinomycetes</taxon>
        <taxon>Micrococcales</taxon>
        <taxon>Micrococcaceae</taxon>
        <taxon>Arthrobacter</taxon>
    </lineage>
</organism>
<protein>
    <submittedName>
        <fullName evidence="3">Uncharacterized protein</fullName>
    </submittedName>
</protein>
<sequence>MSHYTPDTADTEALPSPVPLTAPDEDPARLPDQAGQVHAGDEPFIPKKRFTPGRSTKILACVLLVAAGFFGGTIVQKQIDLGNRAARTSVGNFQGGNGRPGAGTGDGSGTQAPGQGRRSGNNGATAPANAPTAAAGQ</sequence>
<keyword evidence="2" id="KW-0472">Membrane</keyword>
<reference evidence="4" key="1">
    <citation type="journal article" date="2019" name="Int. J. Syst. Evol. Microbiol.">
        <title>The Global Catalogue of Microorganisms (GCM) 10K type strain sequencing project: providing services to taxonomists for standard genome sequencing and annotation.</title>
        <authorList>
            <consortium name="The Broad Institute Genomics Platform"/>
            <consortium name="The Broad Institute Genome Sequencing Center for Infectious Disease"/>
            <person name="Wu L."/>
            <person name="Ma J."/>
        </authorList>
    </citation>
    <scope>NUCLEOTIDE SEQUENCE [LARGE SCALE GENOMIC DNA]</scope>
    <source>
        <strain evidence="4">CGMCC 1.12778</strain>
    </source>
</reference>
<evidence type="ECO:0000313" key="4">
    <source>
        <dbReference type="Proteomes" id="UP000643279"/>
    </source>
</evidence>
<evidence type="ECO:0000313" key="3">
    <source>
        <dbReference type="EMBL" id="GGH95386.1"/>
    </source>
</evidence>
<accession>A0ABQ2ASS4</accession>
<evidence type="ECO:0000256" key="1">
    <source>
        <dbReference type="SAM" id="MobiDB-lite"/>
    </source>
</evidence>
<keyword evidence="2" id="KW-0812">Transmembrane</keyword>
<dbReference type="EMBL" id="BMFW01000007">
    <property type="protein sequence ID" value="GGH95386.1"/>
    <property type="molecule type" value="Genomic_DNA"/>
</dbReference>
<evidence type="ECO:0000256" key="2">
    <source>
        <dbReference type="SAM" id="Phobius"/>
    </source>
</evidence>